<dbReference type="Proteomes" id="UP000188937">
    <property type="component" value="Chromosome"/>
</dbReference>
<evidence type="ECO:0000256" key="5">
    <source>
        <dbReference type="SAM" id="SignalP"/>
    </source>
</evidence>
<keyword evidence="2" id="KW-0813">Transport</keyword>
<gene>
    <name evidence="6" type="ORF">A0U92_05960</name>
</gene>
<evidence type="ECO:0000256" key="3">
    <source>
        <dbReference type="ARBA" id="ARBA00022729"/>
    </source>
</evidence>
<feature type="chain" id="PRO_5012278965" evidence="5">
    <location>
        <begin position="31"/>
        <end position="356"/>
    </location>
</feature>
<dbReference type="PRINTS" id="PR00909">
    <property type="entry name" value="SPERMDNBNDNG"/>
</dbReference>
<sequence>MTTDRFSVVAKIFACSALALSLVMSSLAHAEDRKLSYLTWSGYELPEYNEAYLKAHPDSISISMFDDDDDAFTKLKAGFHPDLAHPCYDKIARWQKAGMIEPIDTTKIKNWNNIFPIFRNLPDIQAGDGKVWMVPWDWGNTSILYRVDLLPDAEQSWNLLWDKRYAGRMATIDAVHDTSIVAALVAGVNPFDLSPADLEKVANKLREQRPLTAAYTTDMTSVEQSLASGTFVAAMTWNASAVTLKKQGVPVAFMRPREGMLTWACGFVFIEGMKNKDLAYDFINSRLEAASGKHLIENNGYGASTSTAFAAIPAEKLKELELPANPEDMLKKTIFTGPMKQAEELGKMLEKIKAGG</sequence>
<reference evidence="6 7" key="1">
    <citation type="submission" date="2016-03" db="EMBL/GenBank/DDBJ databases">
        <title>Acetic acid bacteria sequencing.</title>
        <authorList>
            <person name="Brandt J."/>
            <person name="Jakob F."/>
            <person name="Vogel R.F."/>
        </authorList>
    </citation>
    <scope>NUCLEOTIDE SEQUENCE [LARGE SCALE GENOMIC DNA]</scope>
    <source>
        <strain evidence="6 7">TMW2.1153</strain>
    </source>
</reference>
<dbReference type="AlphaFoldDB" id="A0A1U9KKJ3"/>
<keyword evidence="3 5" id="KW-0732">Signal</keyword>
<keyword evidence="4" id="KW-0574">Periplasm</keyword>
<feature type="signal peptide" evidence="5">
    <location>
        <begin position="1"/>
        <end position="30"/>
    </location>
</feature>
<accession>A0A1U9KKJ3</accession>
<dbReference type="GO" id="GO:0019808">
    <property type="term" value="F:polyamine binding"/>
    <property type="evidence" value="ECO:0007669"/>
    <property type="project" value="InterPro"/>
</dbReference>
<evidence type="ECO:0000256" key="4">
    <source>
        <dbReference type="ARBA" id="ARBA00022764"/>
    </source>
</evidence>
<protein>
    <submittedName>
        <fullName evidence="6">Spermidine/putrescine ABC transporter</fullName>
    </submittedName>
</protein>
<dbReference type="GO" id="GO:0042597">
    <property type="term" value="C:periplasmic space"/>
    <property type="evidence" value="ECO:0007669"/>
    <property type="project" value="UniProtKB-SubCell"/>
</dbReference>
<dbReference type="PANTHER" id="PTHR30222">
    <property type="entry name" value="SPERMIDINE/PUTRESCINE-BINDING PERIPLASMIC PROTEIN"/>
    <property type="match status" value="1"/>
</dbReference>
<evidence type="ECO:0000256" key="2">
    <source>
        <dbReference type="ARBA" id="ARBA00022448"/>
    </source>
</evidence>
<evidence type="ECO:0000313" key="7">
    <source>
        <dbReference type="Proteomes" id="UP000188937"/>
    </source>
</evidence>
<dbReference type="KEGG" id="aace:A0U92_05960"/>
<proteinExistence type="predicted"/>
<name>A0A1U9KKJ3_ACEAC</name>
<dbReference type="STRING" id="435.A0U92_05960"/>
<dbReference type="Gene3D" id="3.40.190.10">
    <property type="entry name" value="Periplasmic binding protein-like II"/>
    <property type="match status" value="2"/>
</dbReference>
<dbReference type="SUPFAM" id="SSF53850">
    <property type="entry name" value="Periplasmic binding protein-like II"/>
    <property type="match status" value="1"/>
</dbReference>
<comment type="subcellular location">
    <subcellularLocation>
        <location evidence="1">Periplasm</location>
    </subcellularLocation>
</comment>
<dbReference type="Pfam" id="PF13416">
    <property type="entry name" value="SBP_bac_8"/>
    <property type="match status" value="1"/>
</dbReference>
<dbReference type="InterPro" id="IPR001188">
    <property type="entry name" value="Sperm_putr-bd"/>
</dbReference>
<keyword evidence="7" id="KW-1185">Reference proteome</keyword>
<dbReference type="InterPro" id="IPR006059">
    <property type="entry name" value="SBP"/>
</dbReference>
<evidence type="ECO:0000256" key="1">
    <source>
        <dbReference type="ARBA" id="ARBA00004418"/>
    </source>
</evidence>
<dbReference type="GO" id="GO:0015846">
    <property type="term" value="P:polyamine transport"/>
    <property type="evidence" value="ECO:0007669"/>
    <property type="project" value="InterPro"/>
</dbReference>
<organism evidence="6 7">
    <name type="scientific">Acetobacter aceti</name>
    <dbReference type="NCBI Taxonomy" id="435"/>
    <lineage>
        <taxon>Bacteria</taxon>
        <taxon>Pseudomonadati</taxon>
        <taxon>Pseudomonadota</taxon>
        <taxon>Alphaproteobacteria</taxon>
        <taxon>Acetobacterales</taxon>
        <taxon>Acetobacteraceae</taxon>
        <taxon>Acetobacter</taxon>
        <taxon>Acetobacter subgen. Acetobacter</taxon>
    </lineage>
</organism>
<dbReference type="PANTHER" id="PTHR30222:SF17">
    <property type="entry name" value="SPERMIDINE_PUTRESCINE-BINDING PERIPLASMIC PROTEIN"/>
    <property type="match status" value="1"/>
</dbReference>
<dbReference type="OrthoDB" id="6776301at2"/>
<dbReference type="EMBL" id="CP014692">
    <property type="protein sequence ID" value="AQS86297.1"/>
    <property type="molecule type" value="Genomic_DNA"/>
</dbReference>
<evidence type="ECO:0000313" key="6">
    <source>
        <dbReference type="EMBL" id="AQS86297.1"/>
    </source>
</evidence>